<evidence type="ECO:0000313" key="1">
    <source>
        <dbReference type="EMBL" id="AUS06041.1"/>
    </source>
</evidence>
<organism evidence="1 2">
    <name type="scientific">Pseudotamlana carrageenivorans</name>
    <dbReference type="NCBI Taxonomy" id="2069432"/>
    <lineage>
        <taxon>Bacteria</taxon>
        <taxon>Pseudomonadati</taxon>
        <taxon>Bacteroidota</taxon>
        <taxon>Flavobacteriia</taxon>
        <taxon>Flavobacteriales</taxon>
        <taxon>Flavobacteriaceae</taxon>
        <taxon>Pseudotamlana</taxon>
    </lineage>
</organism>
<protein>
    <submittedName>
        <fullName evidence="1">Uncharacterized protein</fullName>
    </submittedName>
</protein>
<reference evidence="2" key="1">
    <citation type="submission" date="2018-01" db="EMBL/GenBank/DDBJ databases">
        <title>Complete genome of Tamlana sp. UJ94.</title>
        <authorList>
            <person name="Jung J."/>
            <person name="Chung D."/>
            <person name="Bae S.S."/>
            <person name="Baek K."/>
        </authorList>
    </citation>
    <scope>NUCLEOTIDE SEQUENCE [LARGE SCALE GENOMIC DNA]</scope>
    <source>
        <strain evidence="2">UJ94</strain>
    </source>
</reference>
<sequence length="119" mass="13633">MTIEALVGKYTIIGQNQNAEKSPYKGTLSLSLDSYKRIKAEWLINNEQLQWGVGVYKDRILVINFHYKGDHGAIYNGVVVYKCLTENILEGFWFEEHGDPEYLGQEQGIKTITTNTLFN</sequence>
<keyword evidence="2" id="KW-1185">Reference proteome</keyword>
<evidence type="ECO:0000313" key="2">
    <source>
        <dbReference type="Proteomes" id="UP000236592"/>
    </source>
</evidence>
<name>A0A2I7SJG3_9FLAO</name>
<dbReference type="OrthoDB" id="1139144at2"/>
<dbReference type="KEGG" id="taj:C1A40_11510"/>
<dbReference type="Proteomes" id="UP000236592">
    <property type="component" value="Chromosome"/>
</dbReference>
<dbReference type="RefSeq" id="WP_102996020.1">
    <property type="nucleotide sequence ID" value="NZ_CP025938.1"/>
</dbReference>
<dbReference type="AlphaFoldDB" id="A0A2I7SJG3"/>
<accession>A0A2I7SJG3</accession>
<gene>
    <name evidence="1" type="ORF">C1A40_11510</name>
</gene>
<dbReference type="EMBL" id="CP025938">
    <property type="protein sequence ID" value="AUS06041.1"/>
    <property type="molecule type" value="Genomic_DNA"/>
</dbReference>
<proteinExistence type="predicted"/>